<dbReference type="GO" id="GO:0016993">
    <property type="term" value="F:precorrin-8X methylmutase activity"/>
    <property type="evidence" value="ECO:0007669"/>
    <property type="project" value="InterPro"/>
</dbReference>
<gene>
    <name evidence="6" type="ordered locus">TREPR_0531</name>
</gene>
<dbReference type="EC" id="5.4.1.-" evidence="6"/>
<organism evidence="6 7">
    <name type="scientific">Treponema primitia (strain ATCC BAA-887 / DSM 12427 / ZAS-2)</name>
    <dbReference type="NCBI Taxonomy" id="545694"/>
    <lineage>
        <taxon>Bacteria</taxon>
        <taxon>Pseudomonadati</taxon>
        <taxon>Spirochaetota</taxon>
        <taxon>Spirochaetia</taxon>
        <taxon>Spirochaetales</taxon>
        <taxon>Treponemataceae</taxon>
        <taxon>Treponema</taxon>
    </lineage>
</organism>
<dbReference type="InterPro" id="IPR003722">
    <property type="entry name" value="Cbl_synth_CobH/CbiC"/>
</dbReference>
<dbReference type="Gene3D" id="3.40.50.10230">
    <property type="entry name" value="Cobalamin biosynthesis CobH/CbiC, precorrin-8X methylmutase"/>
    <property type="match status" value="1"/>
</dbReference>
<dbReference type="Proteomes" id="UP000009223">
    <property type="component" value="Chromosome"/>
</dbReference>
<sequence length="212" mass="22745">MNWQYDKPEDIEKRSFEIIRRELAPDMPKLDPILEAVLIRVIHATADFSFVQNLCASEGAALLAIQALREGTSIVTDTRMAQAGIDKVRLGKFGAEVYCFMADSDVAESAKKNGTTRALAAMDKAAALGKPLIFAIGNAPTALGRLFDLHSRGLLMAPLIIGVPVGFVNVMESKEKLMAGTAPYITVRGRKGGSPVAAAICNALLRMAEEAL</sequence>
<dbReference type="PANTHER" id="PTHR43588:SF1">
    <property type="entry name" value="COBALT-PRECORRIN-8 METHYLMUTASE"/>
    <property type="match status" value="1"/>
</dbReference>
<keyword evidence="4 6" id="KW-0413">Isomerase</keyword>
<keyword evidence="3" id="KW-0169">Cobalamin biosynthesis</keyword>
<dbReference type="AlphaFoldDB" id="F5YLB1"/>
<dbReference type="UniPathway" id="UPA00148"/>
<keyword evidence="7" id="KW-1185">Reference proteome</keyword>
<dbReference type="PANTHER" id="PTHR43588">
    <property type="entry name" value="COBALT-PRECORRIN-8 METHYLMUTASE"/>
    <property type="match status" value="1"/>
</dbReference>
<evidence type="ECO:0000256" key="1">
    <source>
        <dbReference type="ARBA" id="ARBA00004953"/>
    </source>
</evidence>
<dbReference type="OrthoDB" id="9780708at2"/>
<dbReference type="Pfam" id="PF02570">
    <property type="entry name" value="CbiC"/>
    <property type="match status" value="1"/>
</dbReference>
<protein>
    <submittedName>
        <fullName evidence="6">Cobalt-precorrin-8X methylmutase</fullName>
        <ecNumber evidence="6">5.4.1.-</ecNumber>
    </submittedName>
</protein>
<dbReference type="HOGENOM" id="CLU_084703_1_1_12"/>
<name>F5YLB1_TREPZ</name>
<accession>F5YLB1</accession>
<evidence type="ECO:0000313" key="7">
    <source>
        <dbReference type="Proteomes" id="UP000009223"/>
    </source>
</evidence>
<proteinExistence type="inferred from homology"/>
<evidence type="ECO:0000256" key="4">
    <source>
        <dbReference type="ARBA" id="ARBA00023235"/>
    </source>
</evidence>
<dbReference type="EMBL" id="CP001843">
    <property type="protein sequence ID" value="AEF84839.1"/>
    <property type="molecule type" value="Genomic_DNA"/>
</dbReference>
<comment type="similarity">
    <text evidence="2">Belongs to the CobH/CbiC family.</text>
</comment>
<comment type="pathway">
    <text evidence="1">Cofactor biosynthesis; adenosylcobalamin biosynthesis.</text>
</comment>
<dbReference type="GO" id="GO:0009236">
    <property type="term" value="P:cobalamin biosynthetic process"/>
    <property type="evidence" value="ECO:0007669"/>
    <property type="project" value="UniProtKB-UniPathway"/>
</dbReference>
<reference evidence="7" key="1">
    <citation type="submission" date="2009-12" db="EMBL/GenBank/DDBJ databases">
        <title>Complete sequence of Treponema primitia strain ZAS-2.</title>
        <authorList>
            <person name="Tetu S.G."/>
            <person name="Matson E."/>
            <person name="Ren Q."/>
            <person name="Seshadri R."/>
            <person name="Elbourne L."/>
            <person name="Hassan K.A."/>
            <person name="Durkin A."/>
            <person name="Radune D."/>
            <person name="Mohamoud Y."/>
            <person name="Shay R."/>
            <person name="Jin S."/>
            <person name="Zhang X."/>
            <person name="Lucey K."/>
            <person name="Ballor N.R."/>
            <person name="Ottesen E."/>
            <person name="Rosenthal R."/>
            <person name="Allen A."/>
            <person name="Leadbetter J.R."/>
            <person name="Paulsen I.T."/>
        </authorList>
    </citation>
    <scope>NUCLEOTIDE SEQUENCE [LARGE SCALE GENOMIC DNA]</scope>
    <source>
        <strain evidence="7">ATCC BAA-887 / DSM 12427 / ZAS-2</strain>
    </source>
</reference>
<evidence type="ECO:0000259" key="5">
    <source>
        <dbReference type="Pfam" id="PF02570"/>
    </source>
</evidence>
<dbReference type="KEGG" id="tpi:TREPR_0531"/>
<dbReference type="STRING" id="545694.TREPR_0531"/>
<feature type="domain" description="Cobalamin biosynthesis precorrin-8X methylmutase CobH/CbiC" evidence="5">
    <location>
        <begin position="10"/>
        <end position="207"/>
    </location>
</feature>
<dbReference type="SUPFAM" id="SSF63965">
    <property type="entry name" value="Precorrin-8X methylmutase CbiC/CobH"/>
    <property type="match status" value="1"/>
</dbReference>
<dbReference type="RefSeq" id="WP_015709489.1">
    <property type="nucleotide sequence ID" value="NC_015578.1"/>
</dbReference>
<dbReference type="InterPro" id="IPR036588">
    <property type="entry name" value="CobH/CbiC_sf"/>
</dbReference>
<dbReference type="eggNOG" id="COG2082">
    <property type="taxonomic scope" value="Bacteria"/>
</dbReference>
<reference evidence="6 7" key="2">
    <citation type="journal article" date="2011" name="ISME J.">
        <title>RNA-seq reveals cooperative metabolic interactions between two termite-gut spirochete species in co-culture.</title>
        <authorList>
            <person name="Rosenthal A.Z."/>
            <person name="Matson E.G."/>
            <person name="Eldar A."/>
            <person name="Leadbetter J.R."/>
        </authorList>
    </citation>
    <scope>NUCLEOTIDE SEQUENCE [LARGE SCALE GENOMIC DNA]</scope>
    <source>
        <strain evidence="7">ATCC BAA-887 / DSM 12427 / ZAS-2</strain>
    </source>
</reference>
<evidence type="ECO:0000256" key="2">
    <source>
        <dbReference type="ARBA" id="ARBA00009774"/>
    </source>
</evidence>
<evidence type="ECO:0000256" key="3">
    <source>
        <dbReference type="ARBA" id="ARBA00022573"/>
    </source>
</evidence>
<evidence type="ECO:0000313" key="6">
    <source>
        <dbReference type="EMBL" id="AEF84839.1"/>
    </source>
</evidence>